<feature type="compositionally biased region" description="Low complexity" evidence="2">
    <location>
        <begin position="68"/>
        <end position="80"/>
    </location>
</feature>
<evidence type="ECO:0000256" key="2">
    <source>
        <dbReference type="SAM" id="MobiDB-lite"/>
    </source>
</evidence>
<dbReference type="InterPro" id="IPR036864">
    <property type="entry name" value="Zn2-C6_fun-type_DNA-bd_sf"/>
</dbReference>
<dbReference type="STRING" id="78410.A0A0P7AC86"/>
<reference evidence="4 5" key="1">
    <citation type="submission" date="2015-09" db="EMBL/GenBank/DDBJ databases">
        <title>Draft genome of a European isolate of the apple canker pathogen Neonectria ditissima.</title>
        <authorList>
            <person name="Gomez-Cortecero A."/>
            <person name="Harrison R.J."/>
            <person name="Armitage A.D."/>
        </authorList>
    </citation>
    <scope>NUCLEOTIDE SEQUENCE [LARGE SCALE GENOMIC DNA]</scope>
    <source>
        <strain evidence="4 5">R09/05</strain>
    </source>
</reference>
<dbReference type="SMART" id="SM00066">
    <property type="entry name" value="GAL4"/>
    <property type="match status" value="1"/>
</dbReference>
<protein>
    <recommendedName>
        <fullName evidence="3">Zn(2)-C6 fungal-type domain-containing protein</fullName>
    </recommendedName>
</protein>
<feature type="compositionally biased region" description="Pro residues" evidence="2">
    <location>
        <begin position="241"/>
        <end position="259"/>
    </location>
</feature>
<organism evidence="4 5">
    <name type="scientific">Neonectria ditissima</name>
    <dbReference type="NCBI Taxonomy" id="78410"/>
    <lineage>
        <taxon>Eukaryota</taxon>
        <taxon>Fungi</taxon>
        <taxon>Dikarya</taxon>
        <taxon>Ascomycota</taxon>
        <taxon>Pezizomycotina</taxon>
        <taxon>Sordariomycetes</taxon>
        <taxon>Hypocreomycetidae</taxon>
        <taxon>Hypocreales</taxon>
        <taxon>Nectriaceae</taxon>
        <taxon>Neonectria</taxon>
    </lineage>
</organism>
<dbReference type="AlphaFoldDB" id="A0A0P7AC86"/>
<comment type="caution">
    <text evidence="4">The sequence shown here is derived from an EMBL/GenBank/DDBJ whole genome shotgun (WGS) entry which is preliminary data.</text>
</comment>
<dbReference type="PROSITE" id="PS50048">
    <property type="entry name" value="ZN2_CY6_FUNGAL_2"/>
    <property type="match status" value="1"/>
</dbReference>
<dbReference type="GO" id="GO:0008270">
    <property type="term" value="F:zinc ion binding"/>
    <property type="evidence" value="ECO:0007669"/>
    <property type="project" value="InterPro"/>
</dbReference>
<evidence type="ECO:0000256" key="1">
    <source>
        <dbReference type="ARBA" id="ARBA00023242"/>
    </source>
</evidence>
<feature type="compositionally biased region" description="Basic residues" evidence="2">
    <location>
        <begin position="168"/>
        <end position="178"/>
    </location>
</feature>
<feature type="region of interest" description="Disordered" evidence="2">
    <location>
        <begin position="158"/>
        <end position="303"/>
    </location>
</feature>
<evidence type="ECO:0000313" key="5">
    <source>
        <dbReference type="Proteomes" id="UP000050424"/>
    </source>
</evidence>
<gene>
    <name evidence="4" type="ORF">AK830_g11752</name>
</gene>
<feature type="compositionally biased region" description="Basic residues" evidence="2">
    <location>
        <begin position="275"/>
        <end position="285"/>
    </location>
</feature>
<name>A0A0P7AC86_9HYPO</name>
<accession>A0A0P7AC86</accession>
<feature type="domain" description="Zn(2)-C6 fungal-type" evidence="3">
    <location>
        <begin position="9"/>
        <end position="43"/>
    </location>
</feature>
<feature type="region of interest" description="Disordered" evidence="2">
    <location>
        <begin position="42"/>
        <end position="123"/>
    </location>
</feature>
<dbReference type="SUPFAM" id="SSF57701">
    <property type="entry name" value="Zn2/Cys6 DNA-binding domain"/>
    <property type="match status" value="1"/>
</dbReference>
<dbReference type="OrthoDB" id="4330117at2759"/>
<dbReference type="InterPro" id="IPR001138">
    <property type="entry name" value="Zn2Cys6_DnaBD"/>
</dbReference>
<dbReference type="Gene3D" id="4.10.240.10">
    <property type="entry name" value="Zn(2)-C6 fungal-type DNA-binding domain"/>
    <property type="match status" value="1"/>
</dbReference>
<keyword evidence="5" id="KW-1185">Reference proteome</keyword>
<proteinExistence type="predicted"/>
<keyword evidence="1" id="KW-0539">Nucleus</keyword>
<evidence type="ECO:0000313" key="4">
    <source>
        <dbReference type="EMBL" id="KPM34816.1"/>
    </source>
</evidence>
<evidence type="ECO:0000259" key="3">
    <source>
        <dbReference type="PROSITE" id="PS50048"/>
    </source>
</evidence>
<dbReference type="EMBL" id="LKCW01000299">
    <property type="protein sequence ID" value="KPM34816.1"/>
    <property type="molecule type" value="Genomic_DNA"/>
</dbReference>
<dbReference type="PROSITE" id="PS00463">
    <property type="entry name" value="ZN2_CY6_FUNGAL_1"/>
    <property type="match status" value="1"/>
</dbReference>
<feature type="compositionally biased region" description="Pro residues" evidence="2">
    <location>
        <begin position="196"/>
        <end position="220"/>
    </location>
</feature>
<sequence>MAEPVIRNACDRCRAQKLSCKRDNSNRDEPCERCARLKTECKLSPSLRNRKQQQQQQQLPQHHHHHQYQQPEQQQQPQQQKLPVSESSPTDFRSPKRRRTGSDPSLVTPDAVPRPDGLTSESHLAVTPDPVLDIGDFNFTFDHLGLLAVGQAEYLSHPELPGGGGHPLSHHHHHHHHLPPPLPLPQEQQQHHHHQPPLPRPLPHSHPPLLLPLLPPPPLDPGVFADSWDPPSATAAGAYPPVAPPPPDALPPPVAPPGPLNSATAGRVVPAHSTPGKRPRPRPRQIHLAADSGNPDTAPALHLTGEAPSIPWMAHLSDLNARLLDLASALPARNDPSLSRPTDERFKAGGFPIDDMFKLTRRVADALEQQPPPSDPSPPLSIDGSDPGNSMFVLATYMRLLDMYQKVFGLIRSELSQTSSGARFRFWKLPDVTVGSFAVESSPFLQMSLTIQVAEEFLERLRSSAARWPGAGAASASMFAGVVDISFQAFRDREVALAKDLGELRSDIERSLDS</sequence>
<dbReference type="GO" id="GO:0000981">
    <property type="term" value="F:DNA-binding transcription factor activity, RNA polymerase II-specific"/>
    <property type="evidence" value="ECO:0007669"/>
    <property type="project" value="InterPro"/>
</dbReference>
<dbReference type="CDD" id="cd00067">
    <property type="entry name" value="GAL4"/>
    <property type="match status" value="1"/>
</dbReference>
<feature type="compositionally biased region" description="Polar residues" evidence="2">
    <location>
        <begin position="81"/>
        <end position="91"/>
    </location>
</feature>
<dbReference type="Proteomes" id="UP000050424">
    <property type="component" value="Unassembled WGS sequence"/>
</dbReference>